<accession>A0A1Y1ZXR8</accession>
<dbReference type="PROSITE" id="PS51186">
    <property type="entry name" value="GNAT"/>
    <property type="match status" value="1"/>
</dbReference>
<dbReference type="PANTHER" id="PTHR42791">
    <property type="entry name" value="GNAT FAMILY ACETYLTRANSFERASE"/>
    <property type="match status" value="1"/>
</dbReference>
<dbReference type="AlphaFoldDB" id="A0A1Y1ZXR8"/>
<dbReference type="InterPro" id="IPR052523">
    <property type="entry name" value="Trichothecene_AcTrans"/>
</dbReference>
<dbReference type="InterPro" id="IPR016181">
    <property type="entry name" value="Acyl_CoA_acyltransferase"/>
</dbReference>
<evidence type="ECO:0000313" key="2">
    <source>
        <dbReference type="EMBL" id="ORY15043.1"/>
    </source>
</evidence>
<dbReference type="Proteomes" id="UP000193144">
    <property type="component" value="Unassembled WGS sequence"/>
</dbReference>
<gene>
    <name evidence="2" type="ORF">BCR34DRAFT_559444</name>
</gene>
<dbReference type="SUPFAM" id="SSF55729">
    <property type="entry name" value="Acyl-CoA N-acyltransferases (Nat)"/>
    <property type="match status" value="1"/>
</dbReference>
<dbReference type="Gene3D" id="3.40.630.30">
    <property type="match status" value="1"/>
</dbReference>
<keyword evidence="3" id="KW-1185">Reference proteome</keyword>
<name>A0A1Y1ZXR8_9PLEO</name>
<organism evidence="2 3">
    <name type="scientific">Clohesyomyces aquaticus</name>
    <dbReference type="NCBI Taxonomy" id="1231657"/>
    <lineage>
        <taxon>Eukaryota</taxon>
        <taxon>Fungi</taxon>
        <taxon>Dikarya</taxon>
        <taxon>Ascomycota</taxon>
        <taxon>Pezizomycotina</taxon>
        <taxon>Dothideomycetes</taxon>
        <taxon>Pleosporomycetidae</taxon>
        <taxon>Pleosporales</taxon>
        <taxon>Lindgomycetaceae</taxon>
        <taxon>Clohesyomyces</taxon>
    </lineage>
</organism>
<dbReference type="Pfam" id="PF13673">
    <property type="entry name" value="Acetyltransf_10"/>
    <property type="match status" value="1"/>
</dbReference>
<dbReference type="PANTHER" id="PTHR42791:SF2">
    <property type="entry name" value="N-ACETYLTRANSFERASE DOMAIN-CONTAINING PROTEIN"/>
    <property type="match status" value="1"/>
</dbReference>
<sequence length="256" mass="29597">MSSVQIDQRPRYKPGDVIISEVTIDDLKSLAEGYYASFPTPWFDKVEPKHLRPENDALRAERFAIRMIPWLSEPHTRWTKATLNRSAPDYDPSAPNRVIGHAGWLLPGRTKTEILNFWRRDASDVLGWREKMGWSKAYEDELWSGTDVSAWQEPTFLRWDLVREGYLGGKGHWHLAPLWVLPEHQHRGVASLLLRDAIERADKEDPPPPMYLEAMPDARVIYEHFGYHGVDGEGAGYVMIRNPPKGMKLLEKREED</sequence>
<dbReference type="CDD" id="cd04301">
    <property type="entry name" value="NAT_SF"/>
    <property type="match status" value="1"/>
</dbReference>
<reference evidence="2 3" key="1">
    <citation type="submission" date="2016-07" db="EMBL/GenBank/DDBJ databases">
        <title>Pervasive Adenine N6-methylation of Active Genes in Fungi.</title>
        <authorList>
            <consortium name="DOE Joint Genome Institute"/>
            <person name="Mondo S.J."/>
            <person name="Dannebaum R.O."/>
            <person name="Kuo R.C."/>
            <person name="Labutti K."/>
            <person name="Haridas S."/>
            <person name="Kuo A."/>
            <person name="Salamov A."/>
            <person name="Ahrendt S.R."/>
            <person name="Lipzen A."/>
            <person name="Sullivan W."/>
            <person name="Andreopoulos W.B."/>
            <person name="Clum A."/>
            <person name="Lindquist E."/>
            <person name="Daum C."/>
            <person name="Ramamoorthy G.K."/>
            <person name="Gryganskyi A."/>
            <person name="Culley D."/>
            <person name="Magnuson J.K."/>
            <person name="James T.Y."/>
            <person name="O'Malley M.A."/>
            <person name="Stajich J.E."/>
            <person name="Spatafora J.W."/>
            <person name="Visel A."/>
            <person name="Grigoriev I.V."/>
        </authorList>
    </citation>
    <scope>NUCLEOTIDE SEQUENCE [LARGE SCALE GENOMIC DNA]</scope>
    <source>
        <strain evidence="2 3">CBS 115471</strain>
    </source>
</reference>
<evidence type="ECO:0000313" key="3">
    <source>
        <dbReference type="Proteomes" id="UP000193144"/>
    </source>
</evidence>
<comment type="caution">
    <text evidence="2">The sequence shown here is derived from an EMBL/GenBank/DDBJ whole genome shotgun (WGS) entry which is preliminary data.</text>
</comment>
<dbReference type="OrthoDB" id="196847at2759"/>
<dbReference type="InterPro" id="IPR000182">
    <property type="entry name" value="GNAT_dom"/>
</dbReference>
<proteinExistence type="predicted"/>
<dbReference type="GO" id="GO:0016747">
    <property type="term" value="F:acyltransferase activity, transferring groups other than amino-acyl groups"/>
    <property type="evidence" value="ECO:0007669"/>
    <property type="project" value="InterPro"/>
</dbReference>
<evidence type="ECO:0000259" key="1">
    <source>
        <dbReference type="PROSITE" id="PS51186"/>
    </source>
</evidence>
<dbReference type="EMBL" id="MCFA01000028">
    <property type="protein sequence ID" value="ORY15043.1"/>
    <property type="molecule type" value="Genomic_DNA"/>
</dbReference>
<feature type="domain" description="N-acetyltransferase" evidence="1">
    <location>
        <begin position="112"/>
        <end position="244"/>
    </location>
</feature>
<protein>
    <recommendedName>
        <fullName evidence="1">N-acetyltransferase domain-containing protein</fullName>
    </recommendedName>
</protein>